<organism evidence="1 2">
    <name type="scientific">Gigaspora margarita</name>
    <dbReference type="NCBI Taxonomy" id="4874"/>
    <lineage>
        <taxon>Eukaryota</taxon>
        <taxon>Fungi</taxon>
        <taxon>Fungi incertae sedis</taxon>
        <taxon>Mucoromycota</taxon>
        <taxon>Glomeromycotina</taxon>
        <taxon>Glomeromycetes</taxon>
        <taxon>Diversisporales</taxon>
        <taxon>Gigasporaceae</taxon>
        <taxon>Gigaspora</taxon>
    </lineage>
</organism>
<name>A0ABM8VVQ0_GIGMA</name>
<gene>
    <name evidence="1" type="ORF">GMARGA_LOCUS122</name>
</gene>
<dbReference type="EMBL" id="CAJVQB010000007">
    <property type="protein sequence ID" value="CAG8457273.1"/>
    <property type="molecule type" value="Genomic_DNA"/>
</dbReference>
<sequence>MKEKFLVPEIWSEIFQYLASVNFSYLHNFLLFNCLFCRLVVPLLWADPFGRARSDDSRIKIINIYLSNLNNEKKNDLDKLLKSTKTCDKYSKPKTPLFPYVNFLRRYSCSGIKSAGSMWCMINDIFSLRVEPTISSLDFSFSLHPYGINESIIRLIRETSPKLKKIRVIKANFASGITEEGKRAMQELISAQYTLEEFQLNYSSMITEENLSKVFIMPPKEFKNLCILSLNAILFTENDLRNLASLPNLIFLKVEDSCFEIEGKEMIANYSLTKLQELELKQNELVINKFLVSMKCETLKTISITLTMLQIDNKKINKDFFDLICCNFPNLVSSNFFISKYPADLLLNSEGERIYYVKDEQRVFIF</sequence>
<dbReference type="InterPro" id="IPR032675">
    <property type="entry name" value="LRR_dom_sf"/>
</dbReference>
<reference evidence="1 2" key="1">
    <citation type="submission" date="2021-06" db="EMBL/GenBank/DDBJ databases">
        <authorList>
            <person name="Kallberg Y."/>
            <person name="Tangrot J."/>
            <person name="Rosling A."/>
        </authorList>
    </citation>
    <scope>NUCLEOTIDE SEQUENCE [LARGE SCALE GENOMIC DNA]</scope>
    <source>
        <strain evidence="1 2">120-4 pot B 10/14</strain>
    </source>
</reference>
<protein>
    <submittedName>
        <fullName evidence="1">23089_t:CDS:1</fullName>
    </submittedName>
</protein>
<evidence type="ECO:0000313" key="1">
    <source>
        <dbReference type="EMBL" id="CAG8457273.1"/>
    </source>
</evidence>
<evidence type="ECO:0000313" key="2">
    <source>
        <dbReference type="Proteomes" id="UP000789901"/>
    </source>
</evidence>
<keyword evidence="2" id="KW-1185">Reference proteome</keyword>
<accession>A0ABM8VVQ0</accession>
<comment type="caution">
    <text evidence="1">The sequence shown here is derived from an EMBL/GenBank/DDBJ whole genome shotgun (WGS) entry which is preliminary data.</text>
</comment>
<dbReference type="Gene3D" id="3.80.10.10">
    <property type="entry name" value="Ribonuclease Inhibitor"/>
    <property type="match status" value="1"/>
</dbReference>
<dbReference type="Proteomes" id="UP000789901">
    <property type="component" value="Unassembled WGS sequence"/>
</dbReference>
<proteinExistence type="predicted"/>
<dbReference type="SUPFAM" id="SSF52047">
    <property type="entry name" value="RNI-like"/>
    <property type="match status" value="1"/>
</dbReference>